<proteinExistence type="predicted"/>
<dbReference type="EnsemblPlants" id="OB02G19180.1">
    <property type="protein sequence ID" value="OB02G19180.1"/>
    <property type="gene ID" value="OB02G19180"/>
</dbReference>
<dbReference type="Proteomes" id="UP000006038">
    <property type="component" value="Unassembled WGS sequence"/>
</dbReference>
<dbReference type="HOGENOM" id="CLU_2726208_0_0_1"/>
<dbReference type="Gramene" id="OB02G19180.1">
    <property type="protein sequence ID" value="OB02G19180.1"/>
    <property type="gene ID" value="OB02G19180"/>
</dbReference>
<dbReference type="AlphaFoldDB" id="J3LBA1"/>
<keyword evidence="3" id="KW-1185">Reference proteome</keyword>
<name>J3LBA1_ORYBR</name>
<evidence type="ECO:0000313" key="3">
    <source>
        <dbReference type="Proteomes" id="UP000006038"/>
    </source>
</evidence>
<organism evidence="2">
    <name type="scientific">Oryza brachyantha</name>
    <name type="common">malo sina</name>
    <dbReference type="NCBI Taxonomy" id="4533"/>
    <lineage>
        <taxon>Eukaryota</taxon>
        <taxon>Viridiplantae</taxon>
        <taxon>Streptophyta</taxon>
        <taxon>Embryophyta</taxon>
        <taxon>Tracheophyta</taxon>
        <taxon>Spermatophyta</taxon>
        <taxon>Magnoliopsida</taxon>
        <taxon>Liliopsida</taxon>
        <taxon>Poales</taxon>
        <taxon>Poaceae</taxon>
        <taxon>BOP clade</taxon>
        <taxon>Oryzoideae</taxon>
        <taxon>Oryzeae</taxon>
        <taxon>Oryzinae</taxon>
        <taxon>Oryza</taxon>
    </lineage>
</organism>
<evidence type="ECO:0000256" key="1">
    <source>
        <dbReference type="SAM" id="MobiDB-lite"/>
    </source>
</evidence>
<reference evidence="2" key="1">
    <citation type="submission" date="2013-04" db="UniProtKB">
        <authorList>
            <consortium name="EnsemblPlants"/>
        </authorList>
    </citation>
    <scope>IDENTIFICATION</scope>
</reference>
<accession>J3LBA1</accession>
<feature type="region of interest" description="Disordered" evidence="1">
    <location>
        <begin position="1"/>
        <end position="72"/>
    </location>
</feature>
<evidence type="ECO:0000313" key="2">
    <source>
        <dbReference type="EnsemblPlants" id="OB02G19180.1"/>
    </source>
</evidence>
<protein>
    <submittedName>
        <fullName evidence="2">Uncharacterized protein</fullName>
    </submittedName>
</protein>
<feature type="compositionally biased region" description="Basic and acidic residues" evidence="1">
    <location>
        <begin position="1"/>
        <end position="11"/>
    </location>
</feature>
<sequence length="72" mass="8043">MACKAIDDVRTYQHHHSGALLRAWSRRPPPGGQREREDRTRDETRQLPPEPTVPAGHAASVHQLPSSAGERI</sequence>
<feature type="compositionally biased region" description="Basic and acidic residues" evidence="1">
    <location>
        <begin position="33"/>
        <end position="45"/>
    </location>
</feature>